<dbReference type="GO" id="GO:0046872">
    <property type="term" value="F:metal ion binding"/>
    <property type="evidence" value="ECO:0007669"/>
    <property type="project" value="UniProtKB-KW"/>
</dbReference>
<evidence type="ECO:0000256" key="4">
    <source>
        <dbReference type="ARBA" id="ARBA00022737"/>
    </source>
</evidence>
<dbReference type="NCBIfam" id="TIGR02232">
    <property type="entry name" value="myxo_disulf_rpt"/>
    <property type="match status" value="1"/>
</dbReference>
<dbReference type="EMBL" id="JALJOQ010000210">
    <property type="protein sequence ID" value="KAK9789369.1"/>
    <property type="molecule type" value="Genomic_DNA"/>
</dbReference>
<evidence type="ECO:0000256" key="8">
    <source>
        <dbReference type="SAM" id="MobiDB-lite"/>
    </source>
</evidence>
<comment type="caution">
    <text evidence="12">The sequence shown here is derived from an EMBL/GenBank/DDBJ whole genome shotgun (WGS) entry which is preliminary data.</text>
</comment>
<dbReference type="PANTHER" id="PTHR19277:SF125">
    <property type="entry name" value="B6"/>
    <property type="match status" value="1"/>
</dbReference>
<feature type="region of interest" description="Disordered" evidence="8">
    <location>
        <begin position="896"/>
        <end position="942"/>
    </location>
</feature>
<dbReference type="InterPro" id="IPR011936">
    <property type="entry name" value="Myxo_disulph_rpt"/>
</dbReference>
<keyword evidence="7" id="KW-0325">Glycoprotein</keyword>
<dbReference type="PRINTS" id="PR00895">
    <property type="entry name" value="PENTAXIN"/>
</dbReference>
<dbReference type="Proteomes" id="UP001465755">
    <property type="component" value="Unassembled WGS sequence"/>
</dbReference>
<sequence>MSPLGLTLAFVACIASSGLVHSQTSVGGGAGHALIFSDHAVVAQNFKGLDTDAFTFEAWLSTSDYCHRSAIASYSINDPQATDQQHKELTNHFVIFDPLRPFACHDFELLDLWPDWKHESCYAAWNHSTTANFVSRKLSWHHIAVTWTKAGNGTMKIYEDGLLMAETPTGKTSQMRSGGAFMLGQEQDCYAGCTDKDQAFYGLMDEVRVWRVERTQEQIMKNMRLTDGPFASDRNLVAYWKFNDPDTRDGVGRNHLQAIDSSTYGNHLTLVVPPEAHPASITKGSKHRDTNALSFEDNYALNEHISGMPTRDFTVSFWAKTAPYNKSRPAQEYNTFLTYATHIPDAATKTGRTDGVFVDDAIRVWKYYEQFSNTGQVQWQTIDTVGSLSVHINGNRDGNGQLNENWLDYAVQWVDGEWHHVAVTWIQSSGETQLYFDGVQQTPFWHSSAGDVEMRLPSQGGVNRMIGGGTNRLPAGSLVLGQNQECYGGCFSPSYALHGEMADVRMWDRSLSAPDVQTDMWAASANTNGLKAEWKFDPPHVSVGQNSQGTVTEASNKVPDMGKFLLWSDSPRWEYSSAPLTYSDGVPLPPAAAGAGGHAIYLNDQQVMMISNFEGWPSTAITVEFWMWSVDTCRWGSPISYAAGSYEEADNQFLLFNYNDWGVSVMEDEGVYSDHTSGLASTDGTWHHIAVSWQSSDGRTSLYDNGRKVWSVVRGKGKSMPSGGTLVIGREQDCPGGCFDSHPGATGKVDATSQEYGAQDFFGAIDEIRIWRSVRSEEDIIKGMNTALRRTGSSGGKLDPGSKITSHPDLVAYWDFDEGQGYLVKDKTGHGHDLTLTHDPEWLVVRWMAVCGDGVIEGPEECDDGNTKDGDGCSKDCLIENGWDCSVTSPSLCTSASGSVYTRPPPPGRTVAPPPPPGASGGGGATPSSQDDKGGKGSSGGSSSKGWIIALVLSLVAVGGIAGGAFVFRDRLADMDIRVPDFVTRAFNRRGGHSGLDYLDPEEDLDLAPEFVGATRPPQGGYQNLPGN</sequence>
<dbReference type="InterPro" id="IPR051360">
    <property type="entry name" value="Neuronal_Pentraxin_Related"/>
</dbReference>
<keyword evidence="5" id="KW-0106">Calcium</keyword>
<dbReference type="Pfam" id="PF13385">
    <property type="entry name" value="Laminin_G_3"/>
    <property type="match status" value="1"/>
</dbReference>
<evidence type="ECO:0000256" key="3">
    <source>
        <dbReference type="ARBA" id="ARBA00022729"/>
    </source>
</evidence>
<feature type="compositionally biased region" description="Pro residues" evidence="8">
    <location>
        <begin position="903"/>
        <end position="918"/>
    </location>
</feature>
<evidence type="ECO:0000313" key="12">
    <source>
        <dbReference type="EMBL" id="KAK9789369.1"/>
    </source>
</evidence>
<feature type="chain" id="PRO_5043665525" description="Pentraxin (PTX) domain-containing protein" evidence="10">
    <location>
        <begin position="23"/>
        <end position="1028"/>
    </location>
</feature>
<keyword evidence="9" id="KW-0472">Membrane</keyword>
<keyword evidence="9" id="KW-1133">Transmembrane helix</keyword>
<dbReference type="InterPro" id="IPR001759">
    <property type="entry name" value="PTX_dom"/>
</dbReference>
<evidence type="ECO:0000256" key="2">
    <source>
        <dbReference type="ARBA" id="ARBA00022723"/>
    </source>
</evidence>
<dbReference type="PANTHER" id="PTHR19277">
    <property type="entry name" value="PENTRAXIN"/>
    <property type="match status" value="1"/>
</dbReference>
<evidence type="ECO:0000313" key="13">
    <source>
        <dbReference type="Proteomes" id="UP001465755"/>
    </source>
</evidence>
<keyword evidence="6" id="KW-1015">Disulfide bond</keyword>
<feature type="transmembrane region" description="Helical" evidence="9">
    <location>
        <begin position="946"/>
        <end position="968"/>
    </location>
</feature>
<keyword evidence="4" id="KW-0677">Repeat</keyword>
<evidence type="ECO:0000259" key="11">
    <source>
        <dbReference type="SMART" id="SM00159"/>
    </source>
</evidence>
<dbReference type="SMART" id="SM00159">
    <property type="entry name" value="PTX"/>
    <property type="match status" value="1"/>
</dbReference>
<evidence type="ECO:0000256" key="6">
    <source>
        <dbReference type="ARBA" id="ARBA00023157"/>
    </source>
</evidence>
<organism evidence="12 13">
    <name type="scientific">Symbiochloris irregularis</name>
    <dbReference type="NCBI Taxonomy" id="706552"/>
    <lineage>
        <taxon>Eukaryota</taxon>
        <taxon>Viridiplantae</taxon>
        <taxon>Chlorophyta</taxon>
        <taxon>core chlorophytes</taxon>
        <taxon>Trebouxiophyceae</taxon>
        <taxon>Trebouxiales</taxon>
        <taxon>Trebouxiaceae</taxon>
        <taxon>Symbiochloris</taxon>
    </lineage>
</organism>
<evidence type="ECO:0000256" key="5">
    <source>
        <dbReference type="ARBA" id="ARBA00022837"/>
    </source>
</evidence>
<name>A0AAW1NK73_9CHLO</name>
<dbReference type="Pfam" id="PF13948">
    <property type="entry name" value="DUF4215"/>
    <property type="match status" value="1"/>
</dbReference>
<evidence type="ECO:0000256" key="1">
    <source>
        <dbReference type="ARBA" id="ARBA00001913"/>
    </source>
</evidence>
<accession>A0AAW1NK73</accession>
<evidence type="ECO:0000256" key="10">
    <source>
        <dbReference type="SAM" id="SignalP"/>
    </source>
</evidence>
<gene>
    <name evidence="12" type="ORF">WJX73_005379</name>
</gene>
<dbReference type="Gene3D" id="2.60.120.200">
    <property type="match status" value="3"/>
</dbReference>
<dbReference type="InterPro" id="IPR013320">
    <property type="entry name" value="ConA-like_dom_sf"/>
</dbReference>
<keyword evidence="2" id="KW-0479">Metal-binding</keyword>
<reference evidence="12 13" key="1">
    <citation type="journal article" date="2024" name="Nat. Commun.">
        <title>Phylogenomics reveals the evolutionary origins of lichenization in chlorophyte algae.</title>
        <authorList>
            <person name="Puginier C."/>
            <person name="Libourel C."/>
            <person name="Otte J."/>
            <person name="Skaloud P."/>
            <person name="Haon M."/>
            <person name="Grisel S."/>
            <person name="Petersen M."/>
            <person name="Berrin J.G."/>
            <person name="Delaux P.M."/>
            <person name="Dal Grande F."/>
            <person name="Keller J."/>
        </authorList>
    </citation>
    <scope>NUCLEOTIDE SEQUENCE [LARGE SCALE GENOMIC DNA]</scope>
    <source>
        <strain evidence="12 13">SAG 2036</strain>
    </source>
</reference>
<evidence type="ECO:0000256" key="9">
    <source>
        <dbReference type="SAM" id="Phobius"/>
    </source>
</evidence>
<evidence type="ECO:0000256" key="7">
    <source>
        <dbReference type="ARBA" id="ARBA00023180"/>
    </source>
</evidence>
<protein>
    <recommendedName>
        <fullName evidence="11">Pentraxin (PTX) domain-containing protein</fullName>
    </recommendedName>
</protein>
<feature type="domain" description="Pentraxin (PTX)" evidence="11">
    <location>
        <begin position="592"/>
        <end position="819"/>
    </location>
</feature>
<dbReference type="SUPFAM" id="SSF49899">
    <property type="entry name" value="Concanavalin A-like lectins/glucanases"/>
    <property type="match status" value="3"/>
</dbReference>
<dbReference type="AlphaFoldDB" id="A0AAW1NK73"/>
<proteinExistence type="predicted"/>
<dbReference type="Pfam" id="PF00354">
    <property type="entry name" value="Pentaxin"/>
    <property type="match status" value="2"/>
</dbReference>
<feature type="signal peptide" evidence="10">
    <location>
        <begin position="1"/>
        <end position="22"/>
    </location>
</feature>
<keyword evidence="3 10" id="KW-0732">Signal</keyword>
<comment type="cofactor">
    <cofactor evidence="1">
        <name>Ca(2+)</name>
        <dbReference type="ChEBI" id="CHEBI:29108"/>
    </cofactor>
</comment>
<keyword evidence="13" id="KW-1185">Reference proteome</keyword>
<keyword evidence="9" id="KW-0812">Transmembrane</keyword>